<dbReference type="EMBL" id="FXAH01000001">
    <property type="protein sequence ID" value="SME97334.1"/>
    <property type="molecule type" value="Genomic_DNA"/>
</dbReference>
<dbReference type="PANTHER" id="PTHR47354">
    <property type="entry name" value="NADH OXIDOREDUCTASE HCR"/>
    <property type="match status" value="1"/>
</dbReference>
<evidence type="ECO:0000259" key="9">
    <source>
        <dbReference type="PROSITE" id="PS51085"/>
    </source>
</evidence>
<keyword evidence="8" id="KW-0411">Iron-sulfur</keyword>
<evidence type="ECO:0000256" key="7">
    <source>
        <dbReference type="ARBA" id="ARBA00023004"/>
    </source>
</evidence>
<dbReference type="Proteomes" id="UP000192911">
    <property type="component" value="Unassembled WGS sequence"/>
</dbReference>
<dbReference type="InterPro" id="IPR006058">
    <property type="entry name" value="2Fe2S_fd_BS"/>
</dbReference>
<dbReference type="SUPFAM" id="SSF52343">
    <property type="entry name" value="Ferredoxin reductase-like, C-terminal NADP-linked domain"/>
    <property type="match status" value="1"/>
</dbReference>
<keyword evidence="2" id="KW-0285">Flavoprotein</keyword>
<dbReference type="RefSeq" id="WP_085223836.1">
    <property type="nucleotide sequence ID" value="NZ_BSQD01000001.1"/>
</dbReference>
<proteinExistence type="predicted"/>
<dbReference type="GO" id="GO:0016491">
    <property type="term" value="F:oxidoreductase activity"/>
    <property type="evidence" value="ECO:0007669"/>
    <property type="project" value="UniProtKB-KW"/>
</dbReference>
<dbReference type="GO" id="GO:0032259">
    <property type="term" value="P:methylation"/>
    <property type="evidence" value="ECO:0007669"/>
    <property type="project" value="UniProtKB-KW"/>
</dbReference>
<keyword evidence="4" id="KW-0001">2Fe-2S</keyword>
<dbReference type="Pfam" id="PF00111">
    <property type="entry name" value="Fer2"/>
    <property type="match status" value="1"/>
</dbReference>
<dbReference type="GO" id="GO:0051537">
    <property type="term" value="F:2 iron, 2 sulfur cluster binding"/>
    <property type="evidence" value="ECO:0007669"/>
    <property type="project" value="UniProtKB-KW"/>
</dbReference>
<keyword evidence="5" id="KW-0479">Metal-binding</keyword>
<name>A0A1X7CJA0_TRICW</name>
<evidence type="ECO:0000256" key="4">
    <source>
        <dbReference type="ARBA" id="ARBA00022714"/>
    </source>
</evidence>
<feature type="domain" description="FAD-binding FR-type" evidence="10">
    <location>
        <begin position="3"/>
        <end position="105"/>
    </location>
</feature>
<dbReference type="InterPro" id="IPR036010">
    <property type="entry name" value="2Fe-2S_ferredoxin-like_sf"/>
</dbReference>
<dbReference type="GO" id="GO:0008168">
    <property type="term" value="F:methyltransferase activity"/>
    <property type="evidence" value="ECO:0007669"/>
    <property type="project" value="UniProtKB-KW"/>
</dbReference>
<dbReference type="PROSITE" id="PS51384">
    <property type="entry name" value="FAD_FR"/>
    <property type="match status" value="1"/>
</dbReference>
<dbReference type="SUPFAM" id="SSF54292">
    <property type="entry name" value="2Fe-2S ferredoxin-like"/>
    <property type="match status" value="1"/>
</dbReference>
<dbReference type="InterPro" id="IPR001041">
    <property type="entry name" value="2Fe-2S_ferredoxin-type"/>
</dbReference>
<dbReference type="InterPro" id="IPR012675">
    <property type="entry name" value="Beta-grasp_dom_sf"/>
</dbReference>
<dbReference type="Gene3D" id="3.40.50.80">
    <property type="entry name" value="Nucleotide-binding domain of ferredoxin-NADP reductase (FNR) module"/>
    <property type="match status" value="1"/>
</dbReference>
<dbReference type="InterPro" id="IPR050415">
    <property type="entry name" value="MRET"/>
</dbReference>
<evidence type="ECO:0000313" key="11">
    <source>
        <dbReference type="EMBL" id="SME97334.1"/>
    </source>
</evidence>
<comment type="cofactor">
    <cofactor evidence="1">
        <name>FMN</name>
        <dbReference type="ChEBI" id="CHEBI:58210"/>
    </cofactor>
</comment>
<evidence type="ECO:0000256" key="8">
    <source>
        <dbReference type="ARBA" id="ARBA00023014"/>
    </source>
</evidence>
<dbReference type="InterPro" id="IPR039261">
    <property type="entry name" value="FNR_nucleotide-bd"/>
</dbReference>
<protein>
    <submittedName>
        <fullName evidence="11">Vanillate O-demethylase ferredoxin subunit</fullName>
    </submittedName>
</protein>
<dbReference type="InterPro" id="IPR017927">
    <property type="entry name" value="FAD-bd_FR_type"/>
</dbReference>
<dbReference type="CDD" id="cd06185">
    <property type="entry name" value="PDR_like"/>
    <property type="match status" value="1"/>
</dbReference>
<dbReference type="CDD" id="cd00207">
    <property type="entry name" value="fer2"/>
    <property type="match status" value="1"/>
</dbReference>
<dbReference type="Gene3D" id="2.40.30.10">
    <property type="entry name" value="Translation factors"/>
    <property type="match status" value="1"/>
</dbReference>
<evidence type="ECO:0000259" key="10">
    <source>
        <dbReference type="PROSITE" id="PS51384"/>
    </source>
</evidence>
<dbReference type="SUPFAM" id="SSF63380">
    <property type="entry name" value="Riboflavin synthase domain-like"/>
    <property type="match status" value="1"/>
</dbReference>
<dbReference type="STRING" id="28094.SAMN06295900_101445"/>
<accession>A0A1X7CJA0</accession>
<dbReference type="Gene3D" id="3.10.20.30">
    <property type="match status" value="1"/>
</dbReference>
<dbReference type="GeneID" id="95549076"/>
<keyword evidence="6" id="KW-0560">Oxidoreductase</keyword>
<dbReference type="PANTHER" id="PTHR47354:SF1">
    <property type="entry name" value="CARNITINE MONOOXYGENASE REDUCTASE SUBUNIT"/>
    <property type="match status" value="1"/>
</dbReference>
<reference evidence="12" key="1">
    <citation type="submission" date="2017-04" db="EMBL/GenBank/DDBJ databases">
        <authorList>
            <person name="Varghese N."/>
            <person name="Submissions S."/>
        </authorList>
    </citation>
    <scope>NUCLEOTIDE SEQUENCE [LARGE SCALE GENOMIC DNA]</scope>
    <source>
        <strain evidence="12">Ballard 720</strain>
    </source>
</reference>
<evidence type="ECO:0000256" key="6">
    <source>
        <dbReference type="ARBA" id="ARBA00023002"/>
    </source>
</evidence>
<keyword evidence="12" id="KW-1185">Reference proteome</keyword>
<keyword evidence="11" id="KW-0489">Methyltransferase</keyword>
<keyword evidence="3" id="KW-0288">FMN</keyword>
<gene>
    <name evidence="11" type="ORF">SAMN06295900_101445</name>
</gene>
<organism evidence="11 12">
    <name type="scientific">Trinickia caryophylli</name>
    <name type="common">Paraburkholderia caryophylli</name>
    <dbReference type="NCBI Taxonomy" id="28094"/>
    <lineage>
        <taxon>Bacteria</taxon>
        <taxon>Pseudomonadati</taxon>
        <taxon>Pseudomonadota</taxon>
        <taxon>Betaproteobacteria</taxon>
        <taxon>Burkholderiales</taxon>
        <taxon>Burkholderiaceae</taxon>
        <taxon>Trinickia</taxon>
    </lineage>
</organism>
<dbReference type="PROSITE" id="PS00197">
    <property type="entry name" value="2FE2S_FER_1"/>
    <property type="match status" value="1"/>
</dbReference>
<dbReference type="Pfam" id="PF22290">
    <property type="entry name" value="DmmA-like_N"/>
    <property type="match status" value="1"/>
</dbReference>
<dbReference type="AlphaFoldDB" id="A0A1X7CJA0"/>
<keyword evidence="7" id="KW-0408">Iron</keyword>
<feature type="domain" description="2Fe-2S ferredoxin-type" evidence="9">
    <location>
        <begin position="236"/>
        <end position="319"/>
    </location>
</feature>
<dbReference type="PRINTS" id="PR00409">
    <property type="entry name" value="PHDIOXRDTASE"/>
</dbReference>
<dbReference type="InterPro" id="IPR017938">
    <property type="entry name" value="Riboflavin_synthase-like_b-brl"/>
</dbReference>
<keyword evidence="11" id="KW-0808">Transferase</keyword>
<sequence>MSDATLRVRVARKWSEARDICGLELASADGSPLPAFDAGAHIDVHLPGGFVRQYSLCNDPAERGRYEIAVLREASGRGGSAAVHDVLAQGQELQIGGPRNLFPVVREGEHHLLLAGGIGITPIVAMAEQLCAAGKSFMLHYCARTPERTAFRERIARSRFSVQARIHYDDGAPEQRFDAASVLAAAAPGTHLYVCGPRGFIDAMLDAARVAGWPETQLHFESFSAGNGAAAPGETFAVRVSSSGLEVPVPADRTVIQALAAHGIEVLTSCEQGVCGTCLTRVLAGEPDHRDQYLTDEERTSGCFLPCVSRGKGTLVLDL</sequence>
<evidence type="ECO:0000256" key="2">
    <source>
        <dbReference type="ARBA" id="ARBA00022630"/>
    </source>
</evidence>
<dbReference type="OrthoDB" id="544091at2"/>
<dbReference type="PROSITE" id="PS51085">
    <property type="entry name" value="2FE2S_FER_2"/>
    <property type="match status" value="1"/>
</dbReference>
<dbReference type="InterPro" id="IPR054582">
    <property type="entry name" value="DmmA-like_N"/>
</dbReference>
<evidence type="ECO:0000256" key="3">
    <source>
        <dbReference type="ARBA" id="ARBA00022643"/>
    </source>
</evidence>
<evidence type="ECO:0000256" key="1">
    <source>
        <dbReference type="ARBA" id="ARBA00001917"/>
    </source>
</evidence>
<evidence type="ECO:0000256" key="5">
    <source>
        <dbReference type="ARBA" id="ARBA00022723"/>
    </source>
</evidence>
<dbReference type="GO" id="GO:0046872">
    <property type="term" value="F:metal ion binding"/>
    <property type="evidence" value="ECO:0007669"/>
    <property type="project" value="UniProtKB-KW"/>
</dbReference>
<evidence type="ECO:0000313" key="12">
    <source>
        <dbReference type="Proteomes" id="UP000192911"/>
    </source>
</evidence>